<dbReference type="InterPro" id="IPR006016">
    <property type="entry name" value="UspA"/>
</dbReference>
<evidence type="ECO:0000256" key="1">
    <source>
        <dbReference type="ARBA" id="ARBA00008791"/>
    </source>
</evidence>
<evidence type="ECO:0000313" key="3">
    <source>
        <dbReference type="EMBL" id="CUA98841.1"/>
    </source>
</evidence>
<proteinExistence type="inferred from homology"/>
<dbReference type="PANTHER" id="PTHR46268">
    <property type="entry name" value="STRESS RESPONSE PROTEIN NHAX"/>
    <property type="match status" value="1"/>
</dbReference>
<comment type="similarity">
    <text evidence="1">Belongs to the universal stress protein A family.</text>
</comment>
<dbReference type="InterPro" id="IPR006015">
    <property type="entry name" value="Universal_stress_UspA"/>
</dbReference>
<organism evidence="3 4">
    <name type="scientific">Thiomonas bhubaneswarensis</name>
    <dbReference type="NCBI Taxonomy" id="339866"/>
    <lineage>
        <taxon>Bacteria</taxon>
        <taxon>Pseudomonadati</taxon>
        <taxon>Pseudomonadota</taxon>
        <taxon>Betaproteobacteria</taxon>
        <taxon>Burkholderiales</taxon>
        <taxon>Thiomonas</taxon>
    </lineage>
</organism>
<dbReference type="InterPro" id="IPR014729">
    <property type="entry name" value="Rossmann-like_a/b/a_fold"/>
</dbReference>
<reference evidence="4" key="1">
    <citation type="submission" date="2015-08" db="EMBL/GenBank/DDBJ databases">
        <authorList>
            <person name="Varghese N."/>
        </authorList>
    </citation>
    <scope>NUCLEOTIDE SEQUENCE [LARGE SCALE GENOMIC DNA]</scope>
    <source>
        <strain evidence="4">DSM 18181</strain>
    </source>
</reference>
<name>A0A0K6I6X5_9BURK</name>
<protein>
    <submittedName>
        <fullName evidence="3">Nucleotide-binding universal stress protein, UspA family</fullName>
    </submittedName>
</protein>
<dbReference type="PANTHER" id="PTHR46268:SF6">
    <property type="entry name" value="UNIVERSAL STRESS PROTEIN UP12"/>
    <property type="match status" value="1"/>
</dbReference>
<dbReference type="PRINTS" id="PR01438">
    <property type="entry name" value="UNVRSLSTRESS"/>
</dbReference>
<dbReference type="AlphaFoldDB" id="A0A0K6I6X5"/>
<evidence type="ECO:0000259" key="2">
    <source>
        <dbReference type="Pfam" id="PF00582"/>
    </source>
</evidence>
<keyword evidence="4" id="KW-1185">Reference proteome</keyword>
<dbReference type="RefSeq" id="WP_055451144.1">
    <property type="nucleotide sequence ID" value="NZ_CYHF01000008.1"/>
</dbReference>
<dbReference type="Pfam" id="PF00582">
    <property type="entry name" value="Usp"/>
    <property type="match status" value="1"/>
</dbReference>
<gene>
    <name evidence="3" type="ORF">Ga0061069_10852</name>
</gene>
<dbReference type="SUPFAM" id="SSF52402">
    <property type="entry name" value="Adenine nucleotide alpha hydrolases-like"/>
    <property type="match status" value="1"/>
</dbReference>
<dbReference type="Proteomes" id="UP000183649">
    <property type="component" value="Unassembled WGS sequence"/>
</dbReference>
<dbReference type="STRING" id="339866.GCA_001418255_02280"/>
<dbReference type="OrthoDB" id="5295044at2"/>
<dbReference type="CDD" id="cd00293">
    <property type="entry name" value="USP-like"/>
    <property type="match status" value="1"/>
</dbReference>
<sequence>MFNHILLSTDGSELAEMVLPYAIELGKKFGSKITVCSVIDLYPYIGAIEVMPVGMDQWQEEVRKQANAALQRMHDRLQAAGLSCDTVVEEDAQAWRGLLAAADKRGCDAIIIASHGRSGLSSAMLGSQTSRVLSHSKLPVLVVR</sequence>
<evidence type="ECO:0000313" key="4">
    <source>
        <dbReference type="Proteomes" id="UP000183649"/>
    </source>
</evidence>
<dbReference type="Gene3D" id="3.40.50.620">
    <property type="entry name" value="HUPs"/>
    <property type="match status" value="1"/>
</dbReference>
<feature type="domain" description="UspA" evidence="2">
    <location>
        <begin position="1"/>
        <end position="144"/>
    </location>
</feature>
<dbReference type="EMBL" id="CYHF01000008">
    <property type="protein sequence ID" value="CUA98841.1"/>
    <property type="molecule type" value="Genomic_DNA"/>
</dbReference>
<accession>A0A0K6I6X5</accession>